<dbReference type="InterPro" id="IPR011048">
    <property type="entry name" value="Haem_d1_sf"/>
</dbReference>
<evidence type="ECO:0000313" key="1">
    <source>
        <dbReference type="EMBL" id="GGD39516.1"/>
    </source>
</evidence>
<evidence type="ECO:0000313" key="2">
    <source>
        <dbReference type="Proteomes" id="UP000625780"/>
    </source>
</evidence>
<dbReference type="SUPFAM" id="SSF51004">
    <property type="entry name" value="C-terminal (heme d1) domain of cytochrome cd1-nitrite reductase"/>
    <property type="match status" value="1"/>
</dbReference>
<keyword evidence="2" id="KW-1185">Reference proteome</keyword>
<proteinExistence type="predicted"/>
<name>A0ABQ1QQF2_9FLAO</name>
<comment type="caution">
    <text evidence="1">The sequence shown here is derived from an EMBL/GenBank/DDBJ whole genome shotgun (WGS) entry which is preliminary data.</text>
</comment>
<evidence type="ECO:0008006" key="3">
    <source>
        <dbReference type="Google" id="ProtNLM"/>
    </source>
</evidence>
<reference evidence="2" key="1">
    <citation type="journal article" date="2019" name="Int. J. Syst. Evol. Microbiol.">
        <title>The Global Catalogue of Microorganisms (GCM) 10K type strain sequencing project: providing services to taxonomists for standard genome sequencing and annotation.</title>
        <authorList>
            <consortium name="The Broad Institute Genomics Platform"/>
            <consortium name="The Broad Institute Genome Sequencing Center for Infectious Disease"/>
            <person name="Wu L."/>
            <person name="Ma J."/>
        </authorList>
    </citation>
    <scope>NUCLEOTIDE SEQUENCE [LARGE SCALE GENOMIC DNA]</scope>
    <source>
        <strain evidence="2">CGMCC 1.12606</strain>
    </source>
</reference>
<dbReference type="EMBL" id="BMFH01000001">
    <property type="protein sequence ID" value="GGD39516.1"/>
    <property type="molecule type" value="Genomic_DNA"/>
</dbReference>
<protein>
    <recommendedName>
        <fullName evidence="3">LVIVD repeat-containing protein</fullName>
    </recommendedName>
</protein>
<organism evidence="1 2">
    <name type="scientific">Muriicola marianensis</name>
    <dbReference type="NCBI Taxonomy" id="1324801"/>
    <lineage>
        <taxon>Bacteria</taxon>
        <taxon>Pseudomonadati</taxon>
        <taxon>Bacteroidota</taxon>
        <taxon>Flavobacteriia</taxon>
        <taxon>Flavobacteriales</taxon>
        <taxon>Flavobacteriaceae</taxon>
        <taxon>Muriicola</taxon>
    </lineage>
</organism>
<accession>A0ABQ1QQF2</accession>
<dbReference type="Proteomes" id="UP000625780">
    <property type="component" value="Unassembled WGS sequence"/>
</dbReference>
<gene>
    <name evidence="1" type="ORF">GCM10011361_03280</name>
</gene>
<sequence>MAILFLVSCSDETSIFIDEQRQSIVEENDPVALSASVSFDDAGVLDISIDQNQSGKRASKAMEEPAGNYPMTLIGQVKPPVFGPITSLTAAHVYVQDDFAYVAYNTAGEDYAGAIDIIDVRNPNDPQVTSRIVYTNADINSLQFHEGFLYAVGGLYATASFTASSNSFITKIPVFSGVMDTDAGVIYGFQAGDNATDVVIDKNEAFVTSGKAGTITIYDTKDLSIKEEAPYLDLRSLAKFDNRVAVLDAALGIRVLDDNLKPKKEIAIDSDFGLYTKRTVDFDGEKIIVAEGNKGAGVYSYDTGNLLQYIPILIDPLQPPAGDIVNNAVGINGDMVLMANGGAGLSVSDDKGDTAQPYGVIQLGGSINFVQTRGDYAFAASGQEGLQIIKLNRLSLSLSAQCATLPEYNGSNKLVINQGESFGFSGAKSFNSIKIEDEGSLILCGSWTVSNDVDIKENAVMAMNGNLSVGRNRRQRKIQVEKGGTLRIEGNLTIYGDLELKENATLEFIGDASVVNIFGEVKLEDGATVTGTFEDVRNKL</sequence>